<name>A0A2P5HPB6_DIAHE</name>
<feature type="transmembrane region" description="Helical" evidence="1">
    <location>
        <begin position="36"/>
        <end position="56"/>
    </location>
</feature>
<keyword evidence="1" id="KW-0812">Transmembrane</keyword>
<evidence type="ECO:0000256" key="1">
    <source>
        <dbReference type="SAM" id="Phobius"/>
    </source>
</evidence>
<feature type="transmembrane region" description="Helical" evidence="1">
    <location>
        <begin position="68"/>
        <end position="89"/>
    </location>
</feature>
<dbReference type="AlphaFoldDB" id="A0A2P5HPB6"/>
<dbReference type="Proteomes" id="UP000094444">
    <property type="component" value="Unassembled WGS sequence"/>
</dbReference>
<comment type="caution">
    <text evidence="2">The sequence shown here is derived from an EMBL/GenBank/DDBJ whole genome shotgun (WGS) entry which is preliminary data.</text>
</comment>
<dbReference type="EMBL" id="MAVT02001084">
    <property type="protein sequence ID" value="POS72099.1"/>
    <property type="molecule type" value="Genomic_DNA"/>
</dbReference>
<feature type="transmembrane region" description="Helical" evidence="1">
    <location>
        <begin position="109"/>
        <end position="132"/>
    </location>
</feature>
<dbReference type="InParanoid" id="A0A2P5HPB6"/>
<keyword evidence="1" id="KW-1133">Transmembrane helix</keyword>
<sequence>MTDLKTASIWASRVGLLFSVIAHLNGNYGPSEDTYAAALITSLILIATFVPERYYSRTKYYASEVARNVAVALFLFFIAYASATAAVLFHDKALPGLANLVRGSQLQAAVIIFVILGFAILPYIPSNITAFFDAKIPRSVARVSARDGDVVADKPTKAVADKPTFVADLPPVVPRPAQVSSPSVA</sequence>
<proteinExistence type="predicted"/>
<evidence type="ECO:0000313" key="2">
    <source>
        <dbReference type="EMBL" id="POS72099.1"/>
    </source>
</evidence>
<gene>
    <name evidence="2" type="ORF">DHEL01_v209510</name>
</gene>
<accession>A0A2P5HPB6</accession>
<keyword evidence="3" id="KW-1185">Reference proteome</keyword>
<reference evidence="2" key="1">
    <citation type="submission" date="2017-09" db="EMBL/GenBank/DDBJ databases">
        <title>Polyketide synthases of a Diaporthe helianthi virulent isolate.</title>
        <authorList>
            <person name="Baroncelli R."/>
        </authorList>
    </citation>
    <scope>NUCLEOTIDE SEQUENCE [LARGE SCALE GENOMIC DNA]</scope>
    <source>
        <strain evidence="2">7/96</strain>
    </source>
</reference>
<organism evidence="2 3">
    <name type="scientific">Diaporthe helianthi</name>
    <dbReference type="NCBI Taxonomy" id="158607"/>
    <lineage>
        <taxon>Eukaryota</taxon>
        <taxon>Fungi</taxon>
        <taxon>Dikarya</taxon>
        <taxon>Ascomycota</taxon>
        <taxon>Pezizomycotina</taxon>
        <taxon>Sordariomycetes</taxon>
        <taxon>Sordariomycetidae</taxon>
        <taxon>Diaporthales</taxon>
        <taxon>Diaporthaceae</taxon>
        <taxon>Diaporthe</taxon>
    </lineage>
</organism>
<feature type="transmembrane region" description="Helical" evidence="1">
    <location>
        <begin position="7"/>
        <end position="24"/>
    </location>
</feature>
<keyword evidence="1" id="KW-0472">Membrane</keyword>
<evidence type="ECO:0000313" key="3">
    <source>
        <dbReference type="Proteomes" id="UP000094444"/>
    </source>
</evidence>
<protein>
    <submittedName>
        <fullName evidence="2">Uncharacterized protein</fullName>
    </submittedName>
</protein>